<keyword evidence="3" id="KW-1185">Reference proteome</keyword>
<dbReference type="Proteomes" id="UP001152523">
    <property type="component" value="Unassembled WGS sequence"/>
</dbReference>
<evidence type="ECO:0000259" key="1">
    <source>
        <dbReference type="Pfam" id="PF13976"/>
    </source>
</evidence>
<sequence>MSLVTLASSLYHILITNLQGQTLLRGTLENGLYRLPSSCQPSPLRAFFGERTSLECWHRRLAHPTEPILRRLVSTFSLPITSSSLPNICDSCQLGKSHRLHLPKRLESSKT</sequence>
<dbReference type="AlphaFoldDB" id="A0AAV0DTQ9"/>
<feature type="non-terminal residue" evidence="2">
    <location>
        <position position="111"/>
    </location>
</feature>
<dbReference type="EMBL" id="CAMAPF010000133">
    <property type="protein sequence ID" value="CAH9105908.1"/>
    <property type="molecule type" value="Genomic_DNA"/>
</dbReference>
<protein>
    <recommendedName>
        <fullName evidence="1">GAG-pre-integrase domain-containing protein</fullName>
    </recommendedName>
</protein>
<reference evidence="2" key="1">
    <citation type="submission" date="2022-07" db="EMBL/GenBank/DDBJ databases">
        <authorList>
            <person name="Macas J."/>
            <person name="Novak P."/>
            <person name="Neumann P."/>
        </authorList>
    </citation>
    <scope>NUCLEOTIDE SEQUENCE</scope>
</reference>
<gene>
    <name evidence="2" type="ORF">CEPIT_LOCUS17377</name>
</gene>
<accession>A0AAV0DTQ9</accession>
<dbReference type="Pfam" id="PF13976">
    <property type="entry name" value="gag_pre-integrs"/>
    <property type="match status" value="1"/>
</dbReference>
<organism evidence="2 3">
    <name type="scientific">Cuscuta epithymum</name>
    <dbReference type="NCBI Taxonomy" id="186058"/>
    <lineage>
        <taxon>Eukaryota</taxon>
        <taxon>Viridiplantae</taxon>
        <taxon>Streptophyta</taxon>
        <taxon>Embryophyta</taxon>
        <taxon>Tracheophyta</taxon>
        <taxon>Spermatophyta</taxon>
        <taxon>Magnoliopsida</taxon>
        <taxon>eudicotyledons</taxon>
        <taxon>Gunneridae</taxon>
        <taxon>Pentapetalae</taxon>
        <taxon>asterids</taxon>
        <taxon>lamiids</taxon>
        <taxon>Solanales</taxon>
        <taxon>Convolvulaceae</taxon>
        <taxon>Cuscuteae</taxon>
        <taxon>Cuscuta</taxon>
        <taxon>Cuscuta subgen. Cuscuta</taxon>
    </lineage>
</organism>
<feature type="domain" description="GAG-pre-integrase" evidence="1">
    <location>
        <begin position="31"/>
        <end position="97"/>
    </location>
</feature>
<dbReference type="InterPro" id="IPR025724">
    <property type="entry name" value="GAG-pre-integrase_dom"/>
</dbReference>
<comment type="caution">
    <text evidence="2">The sequence shown here is derived from an EMBL/GenBank/DDBJ whole genome shotgun (WGS) entry which is preliminary data.</text>
</comment>
<name>A0AAV0DTQ9_9ASTE</name>
<proteinExistence type="predicted"/>
<evidence type="ECO:0000313" key="2">
    <source>
        <dbReference type="EMBL" id="CAH9105908.1"/>
    </source>
</evidence>
<evidence type="ECO:0000313" key="3">
    <source>
        <dbReference type="Proteomes" id="UP001152523"/>
    </source>
</evidence>